<dbReference type="Proteomes" id="UP001627284">
    <property type="component" value="Unassembled WGS sequence"/>
</dbReference>
<evidence type="ECO:0000256" key="1">
    <source>
        <dbReference type="SAM" id="MobiDB-lite"/>
    </source>
</evidence>
<name>A0ABD2QSN7_9SOLN</name>
<evidence type="ECO:0000313" key="2">
    <source>
        <dbReference type="EMBL" id="KAL3322377.1"/>
    </source>
</evidence>
<proteinExistence type="predicted"/>
<evidence type="ECO:0000313" key="3">
    <source>
        <dbReference type="Proteomes" id="UP001627284"/>
    </source>
</evidence>
<dbReference type="EMBL" id="JBJKTR010000024">
    <property type="protein sequence ID" value="KAL3322377.1"/>
    <property type="molecule type" value="Genomic_DNA"/>
</dbReference>
<gene>
    <name evidence="2" type="ORF">AABB24_039818</name>
</gene>
<organism evidence="2 3">
    <name type="scientific">Solanum stoloniferum</name>
    <dbReference type="NCBI Taxonomy" id="62892"/>
    <lineage>
        <taxon>Eukaryota</taxon>
        <taxon>Viridiplantae</taxon>
        <taxon>Streptophyta</taxon>
        <taxon>Embryophyta</taxon>
        <taxon>Tracheophyta</taxon>
        <taxon>Spermatophyta</taxon>
        <taxon>Magnoliopsida</taxon>
        <taxon>eudicotyledons</taxon>
        <taxon>Gunneridae</taxon>
        <taxon>Pentapetalae</taxon>
        <taxon>asterids</taxon>
        <taxon>lamiids</taxon>
        <taxon>Solanales</taxon>
        <taxon>Solanaceae</taxon>
        <taxon>Solanoideae</taxon>
        <taxon>Solaneae</taxon>
        <taxon>Solanum</taxon>
    </lineage>
</organism>
<feature type="non-terminal residue" evidence="2">
    <location>
        <position position="1"/>
    </location>
</feature>
<keyword evidence="3" id="KW-1185">Reference proteome</keyword>
<accession>A0ABD2QSN7</accession>
<dbReference type="AlphaFoldDB" id="A0ABD2QSN7"/>
<comment type="caution">
    <text evidence="2">The sequence shown here is derived from an EMBL/GenBank/DDBJ whole genome shotgun (WGS) entry which is preliminary data.</text>
</comment>
<feature type="compositionally biased region" description="Polar residues" evidence="1">
    <location>
        <begin position="109"/>
        <end position="126"/>
    </location>
</feature>
<feature type="region of interest" description="Disordered" evidence="1">
    <location>
        <begin position="72"/>
        <end position="126"/>
    </location>
</feature>
<sequence length="126" mass="13521">PKDGSSFSLLPLQAVPQQIHGCCSSSVFAPAKAFAIFGALSLSLSSPAPPAFPFPISSHLFPLLSSLRPFFSRSSSRRDPRQPAAASVENQQLQPAIIATTRRGHDKQQLQPMNSQPPADNRSTAR</sequence>
<protein>
    <submittedName>
        <fullName evidence="2">Uncharacterized protein</fullName>
    </submittedName>
</protein>
<reference evidence="2 3" key="1">
    <citation type="submission" date="2024-05" db="EMBL/GenBank/DDBJ databases">
        <title>De novo assembly of an allotetraploid wild potato.</title>
        <authorList>
            <person name="Hosaka A.J."/>
        </authorList>
    </citation>
    <scope>NUCLEOTIDE SEQUENCE [LARGE SCALE GENOMIC DNA]</scope>
    <source>
        <tissue evidence="2">Young leaves</tissue>
    </source>
</reference>